<sequence>MPSSALALHTLLLLAAIPAALSSVLSVASSTPTGIYHLTAPAEEDSAARADASSIVAALRGDMHSIIDEDAPLPVVPDLFTTPSLSLFLSVSGLTDLSSLPLLSSSLQDLHKQATFDVEEDQTEVTRSAIGRRAFPKPVERATQPKGKAWQAREMSERLEELGFGEVSKQEDGGWVVEGVAFPDGARVMDEVFQIFGATAQLDERMKGKGKGMDLGGLSVEGLARLAGEQKEVAARIVDAALKQLVDRAAEVEGRGVAYQVLVTERETEGGLRRLGGAAEERILGVTNSTTPKTIAQISLYQICLWVGVIMFVVILTVVCMLAGMNTNMDPMLLAKFKAEGDAIGSKYD</sequence>
<keyword evidence="4" id="KW-1185">Reference proteome</keyword>
<keyword evidence="2" id="KW-0732">Signal</keyword>
<keyword evidence="1" id="KW-0472">Membrane</keyword>
<feature type="signal peptide" evidence="2">
    <location>
        <begin position="1"/>
        <end position="22"/>
    </location>
</feature>
<name>A0ABQ6MT98_9STRA</name>
<accession>A0ABQ6MT98</accession>
<evidence type="ECO:0000256" key="1">
    <source>
        <dbReference type="SAM" id="Phobius"/>
    </source>
</evidence>
<proteinExistence type="predicted"/>
<keyword evidence="1" id="KW-1133">Transmembrane helix</keyword>
<reference evidence="3 4" key="1">
    <citation type="journal article" date="2023" name="Commun. Biol.">
        <title>Genome analysis of Parmales, the sister group of diatoms, reveals the evolutionary specialization of diatoms from phago-mixotrophs to photoautotrophs.</title>
        <authorList>
            <person name="Ban H."/>
            <person name="Sato S."/>
            <person name="Yoshikawa S."/>
            <person name="Yamada K."/>
            <person name="Nakamura Y."/>
            <person name="Ichinomiya M."/>
            <person name="Sato N."/>
            <person name="Blanc-Mathieu R."/>
            <person name="Endo H."/>
            <person name="Kuwata A."/>
            <person name="Ogata H."/>
        </authorList>
    </citation>
    <scope>NUCLEOTIDE SEQUENCE [LARGE SCALE GENOMIC DNA]</scope>
</reference>
<comment type="caution">
    <text evidence="3">The sequence shown here is derived from an EMBL/GenBank/DDBJ whole genome shotgun (WGS) entry which is preliminary data.</text>
</comment>
<dbReference type="EMBL" id="BRYB01001720">
    <property type="protein sequence ID" value="GMI31965.1"/>
    <property type="molecule type" value="Genomic_DNA"/>
</dbReference>
<keyword evidence="1" id="KW-0812">Transmembrane</keyword>
<evidence type="ECO:0000256" key="2">
    <source>
        <dbReference type="SAM" id="SignalP"/>
    </source>
</evidence>
<evidence type="ECO:0000313" key="4">
    <source>
        <dbReference type="Proteomes" id="UP001165060"/>
    </source>
</evidence>
<evidence type="ECO:0000313" key="3">
    <source>
        <dbReference type="EMBL" id="GMI31965.1"/>
    </source>
</evidence>
<feature type="transmembrane region" description="Helical" evidence="1">
    <location>
        <begin position="300"/>
        <end position="324"/>
    </location>
</feature>
<gene>
    <name evidence="3" type="ORF">TeGR_g13693</name>
</gene>
<organism evidence="3 4">
    <name type="scientific">Tetraparma gracilis</name>
    <dbReference type="NCBI Taxonomy" id="2962635"/>
    <lineage>
        <taxon>Eukaryota</taxon>
        <taxon>Sar</taxon>
        <taxon>Stramenopiles</taxon>
        <taxon>Ochrophyta</taxon>
        <taxon>Bolidophyceae</taxon>
        <taxon>Parmales</taxon>
        <taxon>Triparmaceae</taxon>
        <taxon>Tetraparma</taxon>
    </lineage>
</organism>
<dbReference type="Proteomes" id="UP001165060">
    <property type="component" value="Unassembled WGS sequence"/>
</dbReference>
<protein>
    <submittedName>
        <fullName evidence="3">Uncharacterized protein</fullName>
    </submittedName>
</protein>
<feature type="chain" id="PRO_5046771349" evidence="2">
    <location>
        <begin position="23"/>
        <end position="349"/>
    </location>
</feature>